<protein>
    <submittedName>
        <fullName evidence="2">Uncharacterized protein</fullName>
    </submittedName>
</protein>
<reference evidence="2 3" key="1">
    <citation type="journal article" date="2018" name="Sci. Rep.">
        <title>Characterisation of pathogen-specific regions and novel effector candidates in Fusarium oxysporum f. sp. cepae.</title>
        <authorList>
            <person name="Armitage A.D."/>
            <person name="Taylor A."/>
            <person name="Sobczyk M.K."/>
            <person name="Baxter L."/>
            <person name="Greenfield B.P."/>
            <person name="Bates H.J."/>
            <person name="Wilson F."/>
            <person name="Jackson A.C."/>
            <person name="Ott S."/>
            <person name="Harrison R.J."/>
            <person name="Clarkson J.P."/>
        </authorList>
    </citation>
    <scope>NUCLEOTIDE SEQUENCE [LARGE SCALE GENOMIC DNA]</scope>
    <source>
        <strain evidence="2 3">FoC_Fus2</strain>
    </source>
</reference>
<evidence type="ECO:0000256" key="1">
    <source>
        <dbReference type="SAM" id="MobiDB-lite"/>
    </source>
</evidence>
<evidence type="ECO:0000313" key="2">
    <source>
        <dbReference type="EMBL" id="RKK13528.1"/>
    </source>
</evidence>
<dbReference type="AlphaFoldDB" id="A0A3L6N8C4"/>
<dbReference type="Proteomes" id="UP000270866">
    <property type="component" value="Chromosome 10"/>
</dbReference>
<comment type="caution">
    <text evidence="2">The sequence shown here is derived from an EMBL/GenBank/DDBJ whole genome shotgun (WGS) entry which is preliminary data.</text>
</comment>
<name>A0A3L6N8C4_FUSOX</name>
<evidence type="ECO:0000313" key="3">
    <source>
        <dbReference type="Proteomes" id="UP000270866"/>
    </source>
</evidence>
<accession>A0A3L6N8C4</accession>
<sequence length="58" mass="6394">MIRVSAMDVSCSKQPRMKDLNKHGANTERNRGSTADSAPEPEEAAFWVLNLALEIPIP</sequence>
<feature type="region of interest" description="Disordered" evidence="1">
    <location>
        <begin position="1"/>
        <end position="41"/>
    </location>
</feature>
<feature type="compositionally biased region" description="Basic and acidic residues" evidence="1">
    <location>
        <begin position="16"/>
        <end position="31"/>
    </location>
</feature>
<gene>
    <name evidence="2" type="ORF">BFJ65_g12753</name>
</gene>
<dbReference type="EMBL" id="MRCU01000008">
    <property type="protein sequence ID" value="RKK13528.1"/>
    <property type="molecule type" value="Genomic_DNA"/>
</dbReference>
<proteinExistence type="predicted"/>
<organism evidence="2 3">
    <name type="scientific">Fusarium oxysporum f. sp. cepae</name>
    <dbReference type="NCBI Taxonomy" id="396571"/>
    <lineage>
        <taxon>Eukaryota</taxon>
        <taxon>Fungi</taxon>
        <taxon>Dikarya</taxon>
        <taxon>Ascomycota</taxon>
        <taxon>Pezizomycotina</taxon>
        <taxon>Sordariomycetes</taxon>
        <taxon>Hypocreomycetidae</taxon>
        <taxon>Hypocreales</taxon>
        <taxon>Nectriaceae</taxon>
        <taxon>Fusarium</taxon>
        <taxon>Fusarium oxysporum species complex</taxon>
    </lineage>
</organism>